<gene>
    <name evidence="3" type="ORF">N1032_08800</name>
</gene>
<dbReference type="Proteomes" id="UP001165586">
    <property type="component" value="Unassembled WGS sequence"/>
</dbReference>
<evidence type="ECO:0000313" key="4">
    <source>
        <dbReference type="Proteomes" id="UP001165586"/>
    </source>
</evidence>
<accession>A0ABT2H1M0</accession>
<feature type="transmembrane region" description="Helical" evidence="2">
    <location>
        <begin position="38"/>
        <end position="60"/>
    </location>
</feature>
<evidence type="ECO:0000313" key="3">
    <source>
        <dbReference type="EMBL" id="MCS5733836.1"/>
    </source>
</evidence>
<protein>
    <submittedName>
        <fullName evidence="3">DUF4191 domain-containing protein</fullName>
    </submittedName>
</protein>
<dbReference type="InterPro" id="IPR025445">
    <property type="entry name" value="DUF4191"/>
</dbReference>
<organism evidence="3 4">
    <name type="scientific">Herbiconiux daphne</name>
    <dbReference type="NCBI Taxonomy" id="2970914"/>
    <lineage>
        <taxon>Bacteria</taxon>
        <taxon>Bacillati</taxon>
        <taxon>Actinomycetota</taxon>
        <taxon>Actinomycetes</taxon>
        <taxon>Micrococcales</taxon>
        <taxon>Microbacteriaceae</taxon>
        <taxon>Herbiconiux</taxon>
    </lineage>
</organism>
<evidence type="ECO:0000256" key="2">
    <source>
        <dbReference type="SAM" id="Phobius"/>
    </source>
</evidence>
<name>A0ABT2H1M0_9MICO</name>
<evidence type="ECO:0000256" key="1">
    <source>
        <dbReference type="SAM" id="MobiDB-lite"/>
    </source>
</evidence>
<keyword evidence="2" id="KW-1133">Transmembrane helix</keyword>
<feature type="region of interest" description="Disordered" evidence="1">
    <location>
        <begin position="220"/>
        <end position="240"/>
    </location>
</feature>
<keyword evidence="4" id="KW-1185">Reference proteome</keyword>
<dbReference type="Pfam" id="PF13829">
    <property type="entry name" value="DUF4191"/>
    <property type="match status" value="1"/>
</dbReference>
<comment type="caution">
    <text evidence="3">The sequence shown here is derived from an EMBL/GenBank/DDBJ whole genome shotgun (WGS) entry which is preliminary data.</text>
</comment>
<proteinExistence type="predicted"/>
<dbReference type="RefSeq" id="WP_259538691.1">
    <property type="nucleotide sequence ID" value="NZ_JANLCJ010000003.1"/>
</dbReference>
<reference evidence="3" key="1">
    <citation type="submission" date="2022-08" db="EMBL/GenBank/DDBJ databases">
        <authorList>
            <person name="Deng Y."/>
            <person name="Han X.-F."/>
            <person name="Zhang Y.-Q."/>
        </authorList>
    </citation>
    <scope>NUCLEOTIDE SEQUENCE</scope>
    <source>
        <strain evidence="3">CPCC 203386</strain>
    </source>
</reference>
<keyword evidence="2" id="KW-0472">Membrane</keyword>
<dbReference type="EMBL" id="JANLCJ010000003">
    <property type="protein sequence ID" value="MCS5733836.1"/>
    <property type="molecule type" value="Genomic_DNA"/>
</dbReference>
<sequence length="240" mass="26172">MARKTDATPKAPKAPKEPGRIKQMWQVFNMTRRYDKNAVVFMALGFALPVLAGVALALIFSRDNVFGLVMWILAGVLAGLLAALIILGRRAERAAYKQIEGQPGAVGAVLRSSLKRSWRGSEMPVAVNGKTQDAVYRAVGRGGVVLISEGPRSRTTRMLEDERRKVLRILPNVPVTFLAVGPDPDAVPLHRVAAKMARIKPTLTKPEVVAVSNRLTSLSSSPLPIPKGIDPMRMRPQRGR</sequence>
<keyword evidence="2" id="KW-0812">Transmembrane</keyword>
<feature type="transmembrane region" description="Helical" evidence="2">
    <location>
        <begin position="66"/>
        <end position="87"/>
    </location>
</feature>